<keyword evidence="4" id="KW-0472">Membrane</keyword>
<dbReference type="EMBL" id="JAPJDA010000010">
    <property type="protein sequence ID" value="MCX2838024.1"/>
    <property type="molecule type" value="Genomic_DNA"/>
</dbReference>
<dbReference type="Pfam" id="PF07980">
    <property type="entry name" value="SusD_RagB"/>
    <property type="match status" value="1"/>
</dbReference>
<dbReference type="InterPro" id="IPR033985">
    <property type="entry name" value="SusD-like_N"/>
</dbReference>
<feature type="chain" id="PRO_5040982207" evidence="6">
    <location>
        <begin position="27"/>
        <end position="525"/>
    </location>
</feature>
<dbReference type="Gene3D" id="1.25.40.390">
    <property type="match status" value="1"/>
</dbReference>
<evidence type="ECO:0000256" key="6">
    <source>
        <dbReference type="SAM" id="SignalP"/>
    </source>
</evidence>
<evidence type="ECO:0000256" key="5">
    <source>
        <dbReference type="ARBA" id="ARBA00023237"/>
    </source>
</evidence>
<dbReference type="PROSITE" id="PS51257">
    <property type="entry name" value="PROKAR_LIPOPROTEIN"/>
    <property type="match status" value="1"/>
</dbReference>
<evidence type="ECO:0000256" key="4">
    <source>
        <dbReference type="ARBA" id="ARBA00023136"/>
    </source>
</evidence>
<reference evidence="9" key="1">
    <citation type="submission" date="2022-11" db="EMBL/GenBank/DDBJ databases">
        <title>Salinimicrobium profundisediminis sp. nov., isolated from deep-sea sediment of the Mariana Trench.</title>
        <authorList>
            <person name="Fu H."/>
        </authorList>
    </citation>
    <scope>NUCLEOTIDE SEQUENCE</scope>
    <source>
        <strain evidence="9">MT39</strain>
    </source>
</reference>
<evidence type="ECO:0000256" key="3">
    <source>
        <dbReference type="ARBA" id="ARBA00022729"/>
    </source>
</evidence>
<dbReference type="RefSeq" id="WP_266069273.1">
    <property type="nucleotide sequence ID" value="NZ_JAPJDA010000010.1"/>
</dbReference>
<evidence type="ECO:0000259" key="7">
    <source>
        <dbReference type="Pfam" id="PF07980"/>
    </source>
</evidence>
<dbReference type="InterPro" id="IPR012944">
    <property type="entry name" value="SusD_RagB_dom"/>
</dbReference>
<dbReference type="SUPFAM" id="SSF48452">
    <property type="entry name" value="TPR-like"/>
    <property type="match status" value="1"/>
</dbReference>
<gene>
    <name evidence="9" type="ORF">OQ279_07635</name>
</gene>
<dbReference type="AlphaFoldDB" id="A0A9X3I0Y7"/>
<dbReference type="Pfam" id="PF14322">
    <property type="entry name" value="SusD-like_3"/>
    <property type="match status" value="1"/>
</dbReference>
<evidence type="ECO:0000256" key="1">
    <source>
        <dbReference type="ARBA" id="ARBA00004442"/>
    </source>
</evidence>
<keyword evidence="5" id="KW-0998">Cell outer membrane</keyword>
<comment type="caution">
    <text evidence="9">The sequence shown here is derived from an EMBL/GenBank/DDBJ whole genome shotgun (WGS) entry which is preliminary data.</text>
</comment>
<comment type="similarity">
    <text evidence="2">Belongs to the SusD family.</text>
</comment>
<comment type="subcellular location">
    <subcellularLocation>
        <location evidence="1">Cell outer membrane</location>
    </subcellularLocation>
</comment>
<name>A0A9X3I0Y7_9FLAO</name>
<organism evidence="9 10">
    <name type="scientific">Salinimicrobium profundisediminis</name>
    <dbReference type="NCBI Taxonomy" id="2994553"/>
    <lineage>
        <taxon>Bacteria</taxon>
        <taxon>Pseudomonadati</taxon>
        <taxon>Bacteroidota</taxon>
        <taxon>Flavobacteriia</taxon>
        <taxon>Flavobacteriales</taxon>
        <taxon>Flavobacteriaceae</taxon>
        <taxon>Salinimicrobium</taxon>
    </lineage>
</organism>
<dbReference type="GO" id="GO:0009279">
    <property type="term" value="C:cell outer membrane"/>
    <property type="evidence" value="ECO:0007669"/>
    <property type="project" value="UniProtKB-SubCell"/>
</dbReference>
<proteinExistence type="inferred from homology"/>
<evidence type="ECO:0000259" key="8">
    <source>
        <dbReference type="Pfam" id="PF14322"/>
    </source>
</evidence>
<feature type="signal peptide" evidence="6">
    <location>
        <begin position="1"/>
        <end position="26"/>
    </location>
</feature>
<keyword evidence="10" id="KW-1185">Reference proteome</keyword>
<protein>
    <submittedName>
        <fullName evidence="9">RagB/SusD family nutrient uptake outer membrane protein</fullName>
    </submittedName>
</protein>
<evidence type="ECO:0000313" key="9">
    <source>
        <dbReference type="EMBL" id="MCX2838024.1"/>
    </source>
</evidence>
<evidence type="ECO:0000313" key="10">
    <source>
        <dbReference type="Proteomes" id="UP001148482"/>
    </source>
</evidence>
<dbReference type="InterPro" id="IPR011990">
    <property type="entry name" value="TPR-like_helical_dom_sf"/>
</dbReference>
<feature type="domain" description="SusD-like N-terminal" evidence="8">
    <location>
        <begin position="100"/>
        <end position="206"/>
    </location>
</feature>
<sequence length="525" mass="59134">MKTSKNIFIRLSVLVLALAVSSCSDKLDTQEGQLNTGDIDYTDASQMIDPLIGAYYEISSLGWEEPLLLGVRGDDVNSGGLGDQPLYTETDLFNYNKDFWMYNQVWNSHYNDIINMNTAILQIENFMEYANETNFARGEQYIAEIKVIRAWLHFNLARNWEDIFIITSNQPEAELEQGVATKDEVMQFISNEMDEVIPLLPDARPNQRTDLPGGITRYTAYAMKALSEQELQNYQGVADATGAIINSGLFSLYPDFYQLFKKPGELSNESLLEFQYSDYGSESGEAFYHLYAPFGPQNWDPARDNAEAGWGFYEPSNKFIGFMIDRNETVRLETSVLFTPEGIAELQAEGYTIPAFVSNVTPSDDVINNYVRANFASGKHYLPSVQLTDGRNNYGAGKNFIVIRYAEILLMYAEAVTRGASATAIPADEAVNLVRERADMPALSGVTTEQVLDEKFAELAMEWGIRYYDMIRLDKYQELSYDGRTFTAADEYLPYPQAQVDALPLEATNVDTNTALNDVLSTLNR</sequence>
<accession>A0A9X3I0Y7</accession>
<evidence type="ECO:0000256" key="2">
    <source>
        <dbReference type="ARBA" id="ARBA00006275"/>
    </source>
</evidence>
<keyword evidence="3 6" id="KW-0732">Signal</keyword>
<dbReference type="Proteomes" id="UP001148482">
    <property type="component" value="Unassembled WGS sequence"/>
</dbReference>
<feature type="domain" description="RagB/SusD" evidence="7">
    <location>
        <begin position="269"/>
        <end position="488"/>
    </location>
</feature>